<sequence length="496" mass="55247">MAFRVCKAHVSPLFSIFSPLQLPHARSRSIFKQLNPSSCANGKNSQISGPSMACRQHGGSAQATLPESQDHELKSDCSVIISSSQRIPERAADYNRLLPCPSRNYAARIEHLLVKQNGNVVDIISSALSLSPMYVTDLIEFGAVHYALRCPTPPESATPEHLELYRRASSAKRPSMKGKTLKEAQKTFRIVTVHHELEAGSYLRVHVHPKRFPRCYEVDWLSRIIAETESYVILDKPAGVGVGGTVDNLEETCATFTARALGLAAPLIVTHQLDTCTEGWLLLMPSYYHIVLAKTNEFSSKFHQLLRTRQVEKHYRALAAAPVPVGRISHFMRPDRYAPRILSKEPYAGWHLCELEVFDCEQIVWPSAKAEENFGIQSCGWVEKDYAYECNLRLLTGRTHQVRTQLAALGAPLVGDSVYMPAAIMRCHSPEIDPILEVRTSTSSFFGNENLETALDSWVSCHGPEPECAIGLQAASLSWPEAGCIFTAGTPWWRKH</sequence>
<name>A0ACC2AHA6_DIPCM</name>
<reference evidence="2" key="1">
    <citation type="journal article" date="2024" name="Proc. Natl. Acad. Sci. U.S.A.">
        <title>Extraordinary preservation of gene collinearity over three hundred million years revealed in homosporous lycophytes.</title>
        <authorList>
            <person name="Li C."/>
            <person name="Wickell D."/>
            <person name="Kuo L.Y."/>
            <person name="Chen X."/>
            <person name="Nie B."/>
            <person name="Liao X."/>
            <person name="Peng D."/>
            <person name="Ji J."/>
            <person name="Jenkins J."/>
            <person name="Williams M."/>
            <person name="Shu S."/>
            <person name="Plott C."/>
            <person name="Barry K."/>
            <person name="Rajasekar S."/>
            <person name="Grimwood J."/>
            <person name="Han X."/>
            <person name="Sun S."/>
            <person name="Hou Z."/>
            <person name="He W."/>
            <person name="Dai G."/>
            <person name="Sun C."/>
            <person name="Schmutz J."/>
            <person name="Leebens-Mack J.H."/>
            <person name="Li F.W."/>
            <person name="Wang L."/>
        </authorList>
    </citation>
    <scope>NUCLEOTIDE SEQUENCE [LARGE SCALE GENOMIC DNA]</scope>
    <source>
        <strain evidence="2">cv. PW_Plant_1</strain>
    </source>
</reference>
<protein>
    <submittedName>
        <fullName evidence="1">Uncharacterized protein</fullName>
    </submittedName>
</protein>
<comment type="caution">
    <text evidence="1">The sequence shown here is derived from an EMBL/GenBank/DDBJ whole genome shotgun (WGS) entry which is preliminary data.</text>
</comment>
<keyword evidence="2" id="KW-1185">Reference proteome</keyword>
<dbReference type="EMBL" id="CM055112">
    <property type="protein sequence ID" value="KAJ7516871.1"/>
    <property type="molecule type" value="Genomic_DNA"/>
</dbReference>
<dbReference type="Proteomes" id="UP001162992">
    <property type="component" value="Chromosome 21"/>
</dbReference>
<organism evidence="1 2">
    <name type="scientific">Diphasiastrum complanatum</name>
    <name type="common">Issler's clubmoss</name>
    <name type="synonym">Lycopodium complanatum</name>
    <dbReference type="NCBI Taxonomy" id="34168"/>
    <lineage>
        <taxon>Eukaryota</taxon>
        <taxon>Viridiplantae</taxon>
        <taxon>Streptophyta</taxon>
        <taxon>Embryophyta</taxon>
        <taxon>Tracheophyta</taxon>
        <taxon>Lycopodiopsida</taxon>
        <taxon>Lycopodiales</taxon>
        <taxon>Lycopodiaceae</taxon>
        <taxon>Lycopodioideae</taxon>
        <taxon>Diphasiastrum</taxon>
    </lineage>
</organism>
<accession>A0ACC2AHA6</accession>
<evidence type="ECO:0000313" key="2">
    <source>
        <dbReference type="Proteomes" id="UP001162992"/>
    </source>
</evidence>
<evidence type="ECO:0000313" key="1">
    <source>
        <dbReference type="EMBL" id="KAJ7516871.1"/>
    </source>
</evidence>
<gene>
    <name evidence="1" type="ORF">O6H91_21G002400</name>
</gene>
<proteinExistence type="predicted"/>